<dbReference type="EMBL" id="JANAVB010005397">
    <property type="protein sequence ID" value="KAJ6847488.1"/>
    <property type="molecule type" value="Genomic_DNA"/>
</dbReference>
<reference evidence="1" key="1">
    <citation type="journal article" date="2023" name="GigaByte">
        <title>Genome assembly of the bearded iris, Iris pallida Lam.</title>
        <authorList>
            <person name="Bruccoleri R.E."/>
            <person name="Oakeley E.J."/>
            <person name="Faust A.M.E."/>
            <person name="Altorfer M."/>
            <person name="Dessus-Babus S."/>
            <person name="Burckhardt D."/>
            <person name="Oertli M."/>
            <person name="Naumann U."/>
            <person name="Petersen F."/>
            <person name="Wong J."/>
        </authorList>
    </citation>
    <scope>NUCLEOTIDE SEQUENCE</scope>
    <source>
        <strain evidence="1">GSM-AAB239-AS_SAM_17_03QT</strain>
    </source>
</reference>
<dbReference type="InterPro" id="IPR016024">
    <property type="entry name" value="ARM-type_fold"/>
</dbReference>
<accession>A0AAX6I318</accession>
<proteinExistence type="predicted"/>
<dbReference type="AlphaFoldDB" id="A0AAX6I318"/>
<comment type="caution">
    <text evidence="1">The sequence shown here is derived from an EMBL/GenBank/DDBJ whole genome shotgun (WGS) entry which is preliminary data.</text>
</comment>
<organism evidence="1 2">
    <name type="scientific">Iris pallida</name>
    <name type="common">Sweet iris</name>
    <dbReference type="NCBI Taxonomy" id="29817"/>
    <lineage>
        <taxon>Eukaryota</taxon>
        <taxon>Viridiplantae</taxon>
        <taxon>Streptophyta</taxon>
        <taxon>Embryophyta</taxon>
        <taxon>Tracheophyta</taxon>
        <taxon>Spermatophyta</taxon>
        <taxon>Magnoliopsida</taxon>
        <taxon>Liliopsida</taxon>
        <taxon>Asparagales</taxon>
        <taxon>Iridaceae</taxon>
        <taxon>Iridoideae</taxon>
        <taxon>Irideae</taxon>
        <taxon>Iris</taxon>
    </lineage>
</organism>
<gene>
    <name evidence="1" type="ORF">M6B38_277005</name>
</gene>
<dbReference type="Proteomes" id="UP001140949">
    <property type="component" value="Unassembled WGS sequence"/>
</dbReference>
<reference evidence="1" key="2">
    <citation type="submission" date="2023-04" db="EMBL/GenBank/DDBJ databases">
        <authorList>
            <person name="Bruccoleri R.E."/>
            <person name="Oakeley E.J."/>
            <person name="Faust A.-M."/>
            <person name="Dessus-Babus S."/>
            <person name="Altorfer M."/>
            <person name="Burckhardt D."/>
            <person name="Oertli M."/>
            <person name="Naumann U."/>
            <person name="Petersen F."/>
            <person name="Wong J."/>
        </authorList>
    </citation>
    <scope>NUCLEOTIDE SEQUENCE</scope>
    <source>
        <strain evidence="1">GSM-AAB239-AS_SAM_17_03QT</strain>
        <tissue evidence="1">Leaf</tissue>
    </source>
</reference>
<dbReference type="InterPro" id="IPR055296">
    <property type="entry name" value="SRL2-like"/>
</dbReference>
<dbReference type="InterPro" id="IPR049152">
    <property type="entry name" value="EFR3-like_ARM"/>
</dbReference>
<sequence length="481" mass="54612">MSGCESLCFFCPSLQTRSRQPIKRYKKILSDIFPRSQDEEPNDRMINKLCDYASKNPMRIPKITNYLEQRCYKELRIEHFGSVKVVMRIYRKLIISCKEQMPLFATSLLTIIQTLLDQTRQDEMGILGCHTLFDFVNSQMDGTYMFNLEGFIPKLSQLAQEMGTDERAQHLRAAGLQALASMVWFMGEHSHISAEFDNVVTVVLENYEVPHQKSEDLQDGSQDQQKKWVQEVLKTEGHVSPSPDLIRVPSWKDIVNNRELNVTIEDSNSPYFWSRICVHNMAKLARETTTVRRVLESLFRYCDDGNLWSPKNGLALSVLLDMQTVMEKSGLNTHSILSILIKHLDHKIVVKQPEMQLNIVDVTSRLAQQSQAQNSVAIIGALSDLVRHLRRSMQLSLGSMESSDDSIKWNNKFQTSVDECLGHLSKKVGDAGPVLDMMAVMLENISSSVSVARSTVSAVYRMAQIIASLPNLSYQNKASIS</sequence>
<dbReference type="SUPFAM" id="SSF48371">
    <property type="entry name" value="ARM repeat"/>
    <property type="match status" value="1"/>
</dbReference>
<dbReference type="Pfam" id="PF21052">
    <property type="entry name" value="EFR3_ARM"/>
    <property type="match status" value="1"/>
</dbReference>
<dbReference type="PANTHER" id="PTHR46087:SF9">
    <property type="entry name" value="ARM REPEAT SUPERFAMILY PROTEIN"/>
    <property type="match status" value="1"/>
</dbReference>
<evidence type="ECO:0000313" key="1">
    <source>
        <dbReference type="EMBL" id="KAJ6847488.1"/>
    </source>
</evidence>
<keyword evidence="2" id="KW-1185">Reference proteome</keyword>
<dbReference type="PANTHER" id="PTHR46087">
    <property type="entry name" value="PUTATIVE, EXPRESSED-RELATED"/>
    <property type="match status" value="1"/>
</dbReference>
<evidence type="ECO:0000313" key="2">
    <source>
        <dbReference type="Proteomes" id="UP001140949"/>
    </source>
</evidence>
<name>A0AAX6I318_IRIPA</name>
<protein>
    <submittedName>
        <fullName evidence="1">Uncharacterized protein</fullName>
    </submittedName>
</protein>